<dbReference type="AlphaFoldDB" id="A0A1H3ZBT1"/>
<evidence type="ECO:0000313" key="3">
    <source>
        <dbReference type="Proteomes" id="UP000236755"/>
    </source>
</evidence>
<evidence type="ECO:0000256" key="1">
    <source>
        <dbReference type="SAM" id="MobiDB-lite"/>
    </source>
</evidence>
<proteinExistence type="predicted"/>
<reference evidence="2 3" key="1">
    <citation type="submission" date="2016-10" db="EMBL/GenBank/DDBJ databases">
        <authorList>
            <person name="de Groot N.N."/>
        </authorList>
    </citation>
    <scope>NUCLEOTIDE SEQUENCE [LARGE SCALE GENOMIC DNA]</scope>
    <source>
        <strain evidence="2 3">CGMCC 1.8712</strain>
    </source>
</reference>
<feature type="region of interest" description="Disordered" evidence="1">
    <location>
        <begin position="70"/>
        <end position="98"/>
    </location>
</feature>
<accession>A0A1H3ZBT1</accession>
<sequence>MSPTHRHGPRGIDLSREAAWVLHAAVVEHAERTAAADGDVGRVVAVIDRIESGARLDETDREVAREALDAHLENAPERDREPAAAVRTALGAQASSSQ</sequence>
<dbReference type="InterPro" id="IPR057175">
    <property type="entry name" value="DUF7853"/>
</dbReference>
<dbReference type="Proteomes" id="UP000236755">
    <property type="component" value="Unassembled WGS sequence"/>
</dbReference>
<feature type="compositionally biased region" description="Basic and acidic residues" evidence="1">
    <location>
        <begin position="70"/>
        <end position="82"/>
    </location>
</feature>
<evidence type="ECO:0000313" key="2">
    <source>
        <dbReference type="EMBL" id="SEA21226.1"/>
    </source>
</evidence>
<dbReference type="EMBL" id="FNQT01000003">
    <property type="protein sequence ID" value="SEA21226.1"/>
    <property type="molecule type" value="Genomic_DNA"/>
</dbReference>
<dbReference type="OrthoDB" id="205738at2157"/>
<dbReference type="RefSeq" id="WP_092635025.1">
    <property type="nucleotide sequence ID" value="NZ_FNQT01000003.1"/>
</dbReference>
<gene>
    <name evidence="2" type="ORF">SAMN04488065_2274</name>
</gene>
<organism evidence="2 3">
    <name type="scientific">Haloplanus vescus</name>
    <dbReference type="NCBI Taxonomy" id="555874"/>
    <lineage>
        <taxon>Archaea</taxon>
        <taxon>Methanobacteriati</taxon>
        <taxon>Methanobacteriota</taxon>
        <taxon>Stenosarchaea group</taxon>
        <taxon>Halobacteria</taxon>
        <taxon>Halobacteriales</taxon>
        <taxon>Haloferacaceae</taxon>
        <taxon>Haloplanus</taxon>
    </lineage>
</organism>
<name>A0A1H3ZBT1_9EURY</name>
<keyword evidence="3" id="KW-1185">Reference proteome</keyword>
<protein>
    <submittedName>
        <fullName evidence="2">Uncharacterized protein</fullName>
    </submittedName>
</protein>
<dbReference type="Pfam" id="PF25251">
    <property type="entry name" value="DUF7853"/>
    <property type="match status" value="1"/>
</dbReference>